<protein>
    <submittedName>
        <fullName evidence="3">SGNH/GDSL hydrolase family protein</fullName>
    </submittedName>
</protein>
<proteinExistence type="predicted"/>
<evidence type="ECO:0000313" key="3">
    <source>
        <dbReference type="EMBL" id="HIW92011.1"/>
    </source>
</evidence>
<dbReference type="InterPro" id="IPR013830">
    <property type="entry name" value="SGNH_hydro"/>
</dbReference>
<comment type="caution">
    <text evidence="3">The sequence shown here is derived from an EMBL/GenBank/DDBJ whole genome shotgun (WGS) entry which is preliminary data.</text>
</comment>
<dbReference type="GO" id="GO:0016787">
    <property type="term" value="F:hydrolase activity"/>
    <property type="evidence" value="ECO:0007669"/>
    <property type="project" value="UniProtKB-KW"/>
</dbReference>
<sequence length="327" mass="33929">MSVAPAASADELATTNGGTGSNGTASSLDGVANVPTLRTVLPGASPYSDSTENNVVTFGDSFTSNSHWLVNDHPYLASQYPRQAGCLTAPDAWPALLGITTGRPVQNWACNAHTTSQMLGRIDKAIAAGHVNDTSLVVLAAGMNDKRRGVSDEQVVMNLVAGVEKVRESAPKARIVLLGRLATTDQNGVFCSTNVMPNRPTGNVDRTTAAYEAATQANQKEAAKRAGVEFIDIRDMTMVGNSTCAPDADRYVSGNRDYTTPGFNMNAHPSIAGSRFLAAQVAAILGSGTAAEIADAMEDAGLGEVPVLGDVADALEEAGDKDDEDGS</sequence>
<keyword evidence="3" id="KW-0378">Hydrolase</keyword>
<evidence type="ECO:0000259" key="2">
    <source>
        <dbReference type="Pfam" id="PF13472"/>
    </source>
</evidence>
<organism evidence="3 4">
    <name type="scientific">Candidatus Corynebacterium avicola</name>
    <dbReference type="NCBI Taxonomy" id="2838527"/>
    <lineage>
        <taxon>Bacteria</taxon>
        <taxon>Bacillati</taxon>
        <taxon>Actinomycetota</taxon>
        <taxon>Actinomycetes</taxon>
        <taxon>Mycobacteriales</taxon>
        <taxon>Corynebacteriaceae</taxon>
        <taxon>Corynebacterium</taxon>
    </lineage>
</organism>
<dbReference type="Proteomes" id="UP000824190">
    <property type="component" value="Unassembled WGS sequence"/>
</dbReference>
<accession>A0A9D1UMI0</accession>
<dbReference type="EMBL" id="DXGC01000083">
    <property type="protein sequence ID" value="HIW92011.1"/>
    <property type="molecule type" value="Genomic_DNA"/>
</dbReference>
<name>A0A9D1UMI0_9CORY</name>
<dbReference type="Gene3D" id="3.40.50.1110">
    <property type="entry name" value="SGNH hydrolase"/>
    <property type="match status" value="2"/>
</dbReference>
<dbReference type="CDD" id="cd00229">
    <property type="entry name" value="SGNH_hydrolase"/>
    <property type="match status" value="1"/>
</dbReference>
<dbReference type="SUPFAM" id="SSF52266">
    <property type="entry name" value="SGNH hydrolase"/>
    <property type="match status" value="1"/>
</dbReference>
<evidence type="ECO:0000256" key="1">
    <source>
        <dbReference type="SAM" id="MobiDB-lite"/>
    </source>
</evidence>
<gene>
    <name evidence="3" type="ORF">H9870_10160</name>
</gene>
<feature type="region of interest" description="Disordered" evidence="1">
    <location>
        <begin position="1"/>
        <end position="29"/>
    </location>
</feature>
<reference evidence="3" key="1">
    <citation type="journal article" date="2021" name="PeerJ">
        <title>Extensive microbial diversity within the chicken gut microbiome revealed by metagenomics and culture.</title>
        <authorList>
            <person name="Gilroy R."/>
            <person name="Ravi A."/>
            <person name="Getino M."/>
            <person name="Pursley I."/>
            <person name="Horton D.L."/>
            <person name="Alikhan N.F."/>
            <person name="Baker D."/>
            <person name="Gharbi K."/>
            <person name="Hall N."/>
            <person name="Watson M."/>
            <person name="Adriaenssens E.M."/>
            <person name="Foster-Nyarko E."/>
            <person name="Jarju S."/>
            <person name="Secka A."/>
            <person name="Antonio M."/>
            <person name="Oren A."/>
            <person name="Chaudhuri R.R."/>
            <person name="La Ragione R."/>
            <person name="Hildebrand F."/>
            <person name="Pallen M.J."/>
        </authorList>
    </citation>
    <scope>NUCLEOTIDE SEQUENCE</scope>
    <source>
        <strain evidence="3">CHK32-1732</strain>
    </source>
</reference>
<evidence type="ECO:0000313" key="4">
    <source>
        <dbReference type="Proteomes" id="UP000824190"/>
    </source>
</evidence>
<feature type="domain" description="SGNH hydrolase-type esterase" evidence="2">
    <location>
        <begin position="58"/>
        <end position="275"/>
    </location>
</feature>
<dbReference type="InterPro" id="IPR036514">
    <property type="entry name" value="SGNH_hydro_sf"/>
</dbReference>
<dbReference type="Pfam" id="PF13472">
    <property type="entry name" value="Lipase_GDSL_2"/>
    <property type="match status" value="1"/>
</dbReference>
<dbReference type="AlphaFoldDB" id="A0A9D1UMI0"/>
<reference evidence="3" key="2">
    <citation type="submission" date="2021-04" db="EMBL/GenBank/DDBJ databases">
        <authorList>
            <person name="Gilroy R."/>
        </authorList>
    </citation>
    <scope>NUCLEOTIDE SEQUENCE</scope>
    <source>
        <strain evidence="3">CHK32-1732</strain>
    </source>
</reference>